<evidence type="ECO:0008006" key="8">
    <source>
        <dbReference type="Google" id="ProtNLM"/>
    </source>
</evidence>
<dbReference type="InterPro" id="IPR011050">
    <property type="entry name" value="Pectin_lyase_fold/virulence"/>
</dbReference>
<dbReference type="GeneID" id="17272022"/>
<evidence type="ECO:0000256" key="2">
    <source>
        <dbReference type="ARBA" id="ARBA00022801"/>
    </source>
</evidence>
<dbReference type="PANTHER" id="PTHR31339:SF9">
    <property type="entry name" value="PLASMIN AND FIBRONECTIN-BINDING PROTEIN A"/>
    <property type="match status" value="1"/>
</dbReference>
<feature type="region of interest" description="Disordered" evidence="5">
    <location>
        <begin position="222"/>
        <end position="252"/>
    </location>
</feature>
<dbReference type="PANTHER" id="PTHR31339">
    <property type="entry name" value="PECTIN LYASE-RELATED"/>
    <property type="match status" value="1"/>
</dbReference>
<dbReference type="GO" id="GO:0005975">
    <property type="term" value="P:carbohydrate metabolic process"/>
    <property type="evidence" value="ECO:0007669"/>
    <property type="project" value="InterPro"/>
</dbReference>
<dbReference type="HOGENOM" id="CLU_351417_0_0_1"/>
<dbReference type="InterPro" id="IPR000743">
    <property type="entry name" value="Glyco_hydro_28"/>
</dbReference>
<evidence type="ECO:0000256" key="5">
    <source>
        <dbReference type="SAM" id="MobiDB-lite"/>
    </source>
</evidence>
<dbReference type="Pfam" id="PF00295">
    <property type="entry name" value="Glyco_hydro_28"/>
    <property type="match status" value="1"/>
</dbReference>
<dbReference type="KEGG" id="ehx:EMIHUDRAFT_463346"/>
<evidence type="ECO:0000313" key="6">
    <source>
        <dbReference type="EnsemblProtists" id="EOD26476"/>
    </source>
</evidence>
<dbReference type="eggNOG" id="ENOG502QS6M">
    <property type="taxonomic scope" value="Eukaryota"/>
</dbReference>
<protein>
    <recommendedName>
        <fullName evidence="8">Pectate lyase superfamily protein domain-containing protein</fullName>
    </recommendedName>
</protein>
<proteinExistence type="inferred from homology"/>
<dbReference type="Proteomes" id="UP000013827">
    <property type="component" value="Unassembled WGS sequence"/>
</dbReference>
<comment type="similarity">
    <text evidence="1 4">Belongs to the glycosyl hydrolase 28 family.</text>
</comment>
<dbReference type="AlphaFoldDB" id="A0A0D3JSJ1"/>
<keyword evidence="2 4" id="KW-0378">Hydrolase</keyword>
<organism evidence="6 7">
    <name type="scientific">Emiliania huxleyi (strain CCMP1516)</name>
    <dbReference type="NCBI Taxonomy" id="280463"/>
    <lineage>
        <taxon>Eukaryota</taxon>
        <taxon>Haptista</taxon>
        <taxon>Haptophyta</taxon>
        <taxon>Prymnesiophyceae</taxon>
        <taxon>Isochrysidales</taxon>
        <taxon>Noelaerhabdaceae</taxon>
        <taxon>Emiliania</taxon>
    </lineage>
</organism>
<accession>A0A0D3JSJ1</accession>
<reference evidence="6" key="2">
    <citation type="submission" date="2024-10" db="UniProtKB">
        <authorList>
            <consortium name="EnsemblProtists"/>
        </authorList>
    </citation>
    <scope>IDENTIFICATION</scope>
</reference>
<dbReference type="SUPFAM" id="SSF51126">
    <property type="entry name" value="Pectin lyase-like"/>
    <property type="match status" value="1"/>
</dbReference>
<evidence type="ECO:0000256" key="1">
    <source>
        <dbReference type="ARBA" id="ARBA00008834"/>
    </source>
</evidence>
<dbReference type="InterPro" id="IPR051801">
    <property type="entry name" value="GH28_Enzymes"/>
</dbReference>
<dbReference type="PaxDb" id="2903-EOD26476"/>
<dbReference type="Gene3D" id="2.160.20.10">
    <property type="entry name" value="Single-stranded right-handed beta-helix, Pectin lyase-like"/>
    <property type="match status" value="1"/>
</dbReference>
<sequence>MDMETPHRPRWYEMSFIARGPAAYAAHVPSSSRAAACDNSGGGGLRDVARVARSNALHEANRAVGVLREANRAAEGVHEEVRGRVGMLPAPLRAPLCCACWTFDGLRSMLTQPTTLEFAGAFIFGEAFGALTDVIGLCIVSPLLAALASPLRRHAFVLDRSLGFLMLVTGEKWADGSVDAYASITEAEADGAVGFKYRQLREGVVSTYWLFRLLEAYATSASSASSGRGSSGRGREAPASRSAKLRAQKGGTAAPPAVAMVWTGDGGATVARLHGTGLPQGVSAGDDRAGDEVPALLAELMQHGFRIASTTALPSHYGEPPELMVTDFGARGDNNSDATAGFEAAIAAAARHSTGHTLIRVPPGTYRVYPLSLASRMTLHLAAGATLLGMPFDVAARPWTQQPALPNWSRSRGGAILLRNGSGERVLVQRNESKALLHGADLDDVGVSGEGPSSMIEMHGWDWWGKRETGVERGWNGTRPHLMRFVRSRGVRVMDVQLLNSPYWNCHFWACDRVHVRGVRVVSPLDQAEIGWDPDSSTNVLIEDSSYEGGDDCVSIKSGWDCFGAALGRPAANITLRNLACKGPRAGPASLGADRRGVIRASLTPGSVNSTGIAIGSELSGGVHDVLVERIRFVDAGRMAHLKTGRTRGGAVSSVRFANLTAVGRMDTGIVLDATFKPNSKCGRGWAPRPTHMSDISFVDIDASGAAISGYSFDLGARHKEPVRSYVSAMELFLKDVHLPRGTRGSWRCGYVTSLLAKRVSPKPRGDECGVFTRRRGLNQSLRLGKVRRRNRTKAGRLRSW</sequence>
<keyword evidence="7" id="KW-1185">Reference proteome</keyword>
<evidence type="ECO:0000256" key="3">
    <source>
        <dbReference type="ARBA" id="ARBA00023295"/>
    </source>
</evidence>
<name>A0A0D3JSJ1_EMIH1</name>
<dbReference type="InterPro" id="IPR012334">
    <property type="entry name" value="Pectin_lyas_fold"/>
</dbReference>
<dbReference type="RefSeq" id="XP_005778905.1">
    <property type="nucleotide sequence ID" value="XM_005778848.1"/>
</dbReference>
<dbReference type="EnsemblProtists" id="EOD26476">
    <property type="protein sequence ID" value="EOD26476"/>
    <property type="gene ID" value="EMIHUDRAFT_463346"/>
</dbReference>
<evidence type="ECO:0000256" key="4">
    <source>
        <dbReference type="RuleBase" id="RU361169"/>
    </source>
</evidence>
<reference evidence="7" key="1">
    <citation type="journal article" date="2013" name="Nature">
        <title>Pan genome of the phytoplankton Emiliania underpins its global distribution.</title>
        <authorList>
            <person name="Read B.A."/>
            <person name="Kegel J."/>
            <person name="Klute M.J."/>
            <person name="Kuo A."/>
            <person name="Lefebvre S.C."/>
            <person name="Maumus F."/>
            <person name="Mayer C."/>
            <person name="Miller J."/>
            <person name="Monier A."/>
            <person name="Salamov A."/>
            <person name="Young J."/>
            <person name="Aguilar M."/>
            <person name="Claverie J.M."/>
            <person name="Frickenhaus S."/>
            <person name="Gonzalez K."/>
            <person name="Herman E.K."/>
            <person name="Lin Y.C."/>
            <person name="Napier J."/>
            <person name="Ogata H."/>
            <person name="Sarno A.F."/>
            <person name="Shmutz J."/>
            <person name="Schroeder D."/>
            <person name="de Vargas C."/>
            <person name="Verret F."/>
            <person name="von Dassow P."/>
            <person name="Valentin K."/>
            <person name="Van de Peer Y."/>
            <person name="Wheeler G."/>
            <person name="Dacks J.B."/>
            <person name="Delwiche C.F."/>
            <person name="Dyhrman S.T."/>
            <person name="Glockner G."/>
            <person name="John U."/>
            <person name="Richards T."/>
            <person name="Worden A.Z."/>
            <person name="Zhang X."/>
            <person name="Grigoriev I.V."/>
            <person name="Allen A.E."/>
            <person name="Bidle K."/>
            <person name="Borodovsky M."/>
            <person name="Bowler C."/>
            <person name="Brownlee C."/>
            <person name="Cock J.M."/>
            <person name="Elias M."/>
            <person name="Gladyshev V.N."/>
            <person name="Groth M."/>
            <person name="Guda C."/>
            <person name="Hadaegh A."/>
            <person name="Iglesias-Rodriguez M.D."/>
            <person name="Jenkins J."/>
            <person name="Jones B.M."/>
            <person name="Lawson T."/>
            <person name="Leese F."/>
            <person name="Lindquist E."/>
            <person name="Lobanov A."/>
            <person name="Lomsadze A."/>
            <person name="Malik S.B."/>
            <person name="Marsh M.E."/>
            <person name="Mackinder L."/>
            <person name="Mock T."/>
            <person name="Mueller-Roeber B."/>
            <person name="Pagarete A."/>
            <person name="Parker M."/>
            <person name="Probert I."/>
            <person name="Quesneville H."/>
            <person name="Raines C."/>
            <person name="Rensing S.A."/>
            <person name="Riano-Pachon D.M."/>
            <person name="Richier S."/>
            <person name="Rokitta S."/>
            <person name="Shiraiwa Y."/>
            <person name="Soanes D.M."/>
            <person name="van der Giezen M."/>
            <person name="Wahlund T.M."/>
            <person name="Williams B."/>
            <person name="Wilson W."/>
            <person name="Wolfe G."/>
            <person name="Wurch L.L."/>
        </authorList>
    </citation>
    <scope>NUCLEOTIDE SEQUENCE</scope>
</reference>
<keyword evidence="3 4" id="KW-0326">Glycosidase</keyword>
<dbReference type="STRING" id="2903.R1EU56"/>
<dbReference type="GO" id="GO:0004650">
    <property type="term" value="F:polygalacturonase activity"/>
    <property type="evidence" value="ECO:0007669"/>
    <property type="project" value="InterPro"/>
</dbReference>
<evidence type="ECO:0000313" key="7">
    <source>
        <dbReference type="Proteomes" id="UP000013827"/>
    </source>
</evidence>